<reference evidence="5" key="1">
    <citation type="submission" date="2025-08" db="UniProtKB">
        <authorList>
            <consortium name="Ensembl"/>
        </authorList>
    </citation>
    <scope>IDENTIFICATION</scope>
</reference>
<accession>A0A8C6QPW7</accession>
<evidence type="ECO:0000256" key="1">
    <source>
        <dbReference type="ARBA" id="ARBA00007102"/>
    </source>
</evidence>
<dbReference type="InterPro" id="IPR027486">
    <property type="entry name" value="Ribosomal_uS10_dom"/>
</dbReference>
<dbReference type="GO" id="GO:0006412">
    <property type="term" value="P:translation"/>
    <property type="evidence" value="ECO:0007669"/>
    <property type="project" value="InterPro"/>
</dbReference>
<dbReference type="InterPro" id="IPR001848">
    <property type="entry name" value="Ribosomal_uS10"/>
</dbReference>
<dbReference type="GO" id="GO:0003735">
    <property type="term" value="F:structural constituent of ribosome"/>
    <property type="evidence" value="ECO:0007669"/>
    <property type="project" value="InterPro"/>
</dbReference>
<dbReference type="InterPro" id="IPR036838">
    <property type="entry name" value="Ribosomal_uS10_dom_sf"/>
</dbReference>
<keyword evidence="6" id="KW-1185">Reference proteome</keyword>
<proteinExistence type="inferred from homology"/>
<dbReference type="Pfam" id="PF00338">
    <property type="entry name" value="Ribosomal_S10"/>
    <property type="match status" value="1"/>
</dbReference>
<name>A0A8C6QPW7_NANGA</name>
<dbReference type="OMA" id="MRIHEHL"/>
<organism evidence="5 6">
    <name type="scientific">Nannospalax galili</name>
    <name type="common">Northern Israeli blind subterranean mole rat</name>
    <name type="synonym">Spalax galili</name>
    <dbReference type="NCBI Taxonomy" id="1026970"/>
    <lineage>
        <taxon>Eukaryota</taxon>
        <taxon>Metazoa</taxon>
        <taxon>Chordata</taxon>
        <taxon>Craniata</taxon>
        <taxon>Vertebrata</taxon>
        <taxon>Euteleostomi</taxon>
        <taxon>Mammalia</taxon>
        <taxon>Eutheria</taxon>
        <taxon>Euarchontoglires</taxon>
        <taxon>Glires</taxon>
        <taxon>Rodentia</taxon>
        <taxon>Myomorpha</taxon>
        <taxon>Muroidea</taxon>
        <taxon>Spalacidae</taxon>
        <taxon>Spalacinae</taxon>
        <taxon>Nannospalax</taxon>
    </lineage>
</organism>
<dbReference type="Ensembl" id="ENSNGAT00000008904.1">
    <property type="protein sequence ID" value="ENSNGAP00000005235.1"/>
    <property type="gene ID" value="ENSNGAG00000007342.1"/>
</dbReference>
<evidence type="ECO:0000313" key="5">
    <source>
        <dbReference type="Ensembl" id="ENSNGAP00000005235.1"/>
    </source>
</evidence>
<comment type="similarity">
    <text evidence="1">Belongs to the universal ribosomal protein uS10 family.</text>
</comment>
<dbReference type="AlphaFoldDB" id="A0A8C6QPW7"/>
<feature type="domain" description="Small ribosomal subunit protein uS10" evidence="4">
    <location>
        <begin position="1"/>
        <end position="31"/>
    </location>
</feature>
<dbReference type="SUPFAM" id="SSF54999">
    <property type="entry name" value="Ribosomal protein S10"/>
    <property type="match status" value="1"/>
</dbReference>
<evidence type="ECO:0000256" key="3">
    <source>
        <dbReference type="ARBA" id="ARBA00023274"/>
    </source>
</evidence>
<evidence type="ECO:0000256" key="2">
    <source>
        <dbReference type="ARBA" id="ARBA00022980"/>
    </source>
</evidence>
<protein>
    <recommendedName>
        <fullName evidence="4">Small ribosomal subunit protein uS10 domain-containing protein</fullName>
    </recommendedName>
</protein>
<dbReference type="Proteomes" id="UP000694381">
    <property type="component" value="Unassembled WGS sequence"/>
</dbReference>
<evidence type="ECO:0000259" key="4">
    <source>
        <dbReference type="Pfam" id="PF00338"/>
    </source>
</evidence>
<keyword evidence="2" id="KW-0689">Ribosomal protein</keyword>
<sequence length="57" mass="6437">MPTKTLRITIRRTPCGEGSKTWDHFQMRIYNPSEIVKKITSIGTEPGVEDEVTMADA</sequence>
<dbReference type="GO" id="GO:0005840">
    <property type="term" value="C:ribosome"/>
    <property type="evidence" value="ECO:0007669"/>
    <property type="project" value="UniProtKB-KW"/>
</dbReference>
<dbReference type="GeneTree" id="ENSGT00390000003248"/>
<keyword evidence="3" id="KW-0687">Ribonucleoprotein</keyword>
<evidence type="ECO:0000313" key="6">
    <source>
        <dbReference type="Proteomes" id="UP000694381"/>
    </source>
</evidence>
<dbReference type="PANTHER" id="PTHR11700">
    <property type="entry name" value="30S RIBOSOMAL PROTEIN S10 FAMILY MEMBER"/>
    <property type="match status" value="1"/>
</dbReference>
<dbReference type="Gene3D" id="3.30.70.600">
    <property type="entry name" value="Ribosomal protein S10 domain"/>
    <property type="match status" value="1"/>
</dbReference>
<reference evidence="5" key="2">
    <citation type="submission" date="2025-09" db="UniProtKB">
        <authorList>
            <consortium name="Ensembl"/>
        </authorList>
    </citation>
    <scope>IDENTIFICATION</scope>
</reference>
<dbReference type="GO" id="GO:1990904">
    <property type="term" value="C:ribonucleoprotein complex"/>
    <property type="evidence" value="ECO:0007669"/>
    <property type="project" value="UniProtKB-KW"/>
</dbReference>